<feature type="non-terminal residue" evidence="1">
    <location>
        <position position="92"/>
    </location>
</feature>
<gene>
    <name evidence="1" type="ORF">Tci_923974</name>
</gene>
<comment type="caution">
    <text evidence="1">The sequence shown here is derived from an EMBL/GenBank/DDBJ whole genome shotgun (WGS) entry which is preliminary data.</text>
</comment>
<reference evidence="1" key="1">
    <citation type="journal article" date="2019" name="Sci. Rep.">
        <title>Draft genome of Tanacetum cinerariifolium, the natural source of mosquito coil.</title>
        <authorList>
            <person name="Yamashiro T."/>
            <person name="Shiraishi A."/>
            <person name="Satake H."/>
            <person name="Nakayama K."/>
        </authorList>
    </citation>
    <scope>NUCLEOTIDE SEQUENCE</scope>
</reference>
<name>A0A699WWL6_TANCI</name>
<dbReference type="AlphaFoldDB" id="A0A699WWL6"/>
<organism evidence="1">
    <name type="scientific">Tanacetum cinerariifolium</name>
    <name type="common">Dalmatian daisy</name>
    <name type="synonym">Chrysanthemum cinerariifolium</name>
    <dbReference type="NCBI Taxonomy" id="118510"/>
    <lineage>
        <taxon>Eukaryota</taxon>
        <taxon>Viridiplantae</taxon>
        <taxon>Streptophyta</taxon>
        <taxon>Embryophyta</taxon>
        <taxon>Tracheophyta</taxon>
        <taxon>Spermatophyta</taxon>
        <taxon>Magnoliopsida</taxon>
        <taxon>eudicotyledons</taxon>
        <taxon>Gunneridae</taxon>
        <taxon>Pentapetalae</taxon>
        <taxon>asterids</taxon>
        <taxon>campanulids</taxon>
        <taxon>Asterales</taxon>
        <taxon>Asteraceae</taxon>
        <taxon>Asteroideae</taxon>
        <taxon>Anthemideae</taxon>
        <taxon>Anthemidinae</taxon>
        <taxon>Tanacetum</taxon>
    </lineage>
</organism>
<evidence type="ECO:0000313" key="1">
    <source>
        <dbReference type="EMBL" id="GFD52005.1"/>
    </source>
</evidence>
<sequence length="92" mass="9651">AQLVGQVVDAGVDARDVHAHQVAAQLLHGVHVALHLSEGGRARLVEDAVEVNRLVIQVHLAAPRLDFAQPEARLNLGHVAGGVDELGHEAVA</sequence>
<protein>
    <submittedName>
        <fullName evidence="1">Uncharacterized protein</fullName>
    </submittedName>
</protein>
<proteinExistence type="predicted"/>
<feature type="non-terminal residue" evidence="1">
    <location>
        <position position="1"/>
    </location>
</feature>
<accession>A0A699WWL6</accession>
<dbReference type="EMBL" id="BKCJ011776927">
    <property type="protein sequence ID" value="GFD52005.1"/>
    <property type="molecule type" value="Genomic_DNA"/>
</dbReference>